<organism evidence="8 9">
    <name type="scientific">Fictibacillus fluitans</name>
    <dbReference type="NCBI Taxonomy" id="3058422"/>
    <lineage>
        <taxon>Bacteria</taxon>
        <taxon>Bacillati</taxon>
        <taxon>Bacillota</taxon>
        <taxon>Bacilli</taxon>
        <taxon>Bacillales</taxon>
        <taxon>Fictibacillaceae</taxon>
        <taxon>Fictibacillus</taxon>
    </lineage>
</organism>
<evidence type="ECO:0000256" key="6">
    <source>
        <dbReference type="RuleBase" id="RU366058"/>
    </source>
</evidence>
<dbReference type="PANTHER" id="PTHR12677">
    <property type="entry name" value="GOLGI APPARATUS MEMBRANE PROTEIN TVP38-RELATED"/>
    <property type="match status" value="1"/>
</dbReference>
<sequence>MKKIIPVIVIVLLWIILFSGGKKVGFTHLRIEDIKGFIQVYDNWAPYVFVGLFLARLVLFIPGSLCILIGSLLFSPLQAILLSLLGIVLGETIVYLMGRWLSGSFLYITIKKKYPMWCRSLERHRAKFLAFAVVCPFMPTDAACFTAAATGMKYNIFLLSVLTGAVPLVILYSIAGTAVVNSAPMALVALIVALIIITAMVFHWRKLSVKTEGKMT</sequence>
<feature type="transmembrane region" description="Helical" evidence="6">
    <location>
        <begin position="47"/>
        <end position="74"/>
    </location>
</feature>
<dbReference type="RefSeq" id="WP_301164371.1">
    <property type="nucleotide sequence ID" value="NZ_JAUHTR010000001.1"/>
</dbReference>
<evidence type="ECO:0000256" key="3">
    <source>
        <dbReference type="ARBA" id="ARBA00022692"/>
    </source>
</evidence>
<comment type="subcellular location">
    <subcellularLocation>
        <location evidence="1 6">Cell membrane</location>
        <topology evidence="1 6">Multi-pass membrane protein</topology>
    </subcellularLocation>
</comment>
<dbReference type="InterPro" id="IPR015414">
    <property type="entry name" value="TMEM64"/>
</dbReference>
<keyword evidence="4 6" id="KW-1133">Transmembrane helix</keyword>
<evidence type="ECO:0000256" key="4">
    <source>
        <dbReference type="ARBA" id="ARBA00022989"/>
    </source>
</evidence>
<name>A0ABT8HSS5_9BACL</name>
<evidence type="ECO:0000259" key="7">
    <source>
        <dbReference type="Pfam" id="PF09335"/>
    </source>
</evidence>
<dbReference type="InterPro" id="IPR032816">
    <property type="entry name" value="VTT_dom"/>
</dbReference>
<dbReference type="EMBL" id="JAUHTR010000001">
    <property type="protein sequence ID" value="MDN4523322.1"/>
    <property type="molecule type" value="Genomic_DNA"/>
</dbReference>
<feature type="transmembrane region" description="Helical" evidence="6">
    <location>
        <begin position="185"/>
        <end position="204"/>
    </location>
</feature>
<keyword evidence="3 6" id="KW-0812">Transmembrane</keyword>
<proteinExistence type="inferred from homology"/>
<evidence type="ECO:0000256" key="2">
    <source>
        <dbReference type="ARBA" id="ARBA00022475"/>
    </source>
</evidence>
<comment type="caution">
    <text evidence="8">The sequence shown here is derived from an EMBL/GenBank/DDBJ whole genome shotgun (WGS) entry which is preliminary data.</text>
</comment>
<feature type="domain" description="VTT" evidence="7">
    <location>
        <begin position="61"/>
        <end position="176"/>
    </location>
</feature>
<dbReference type="PANTHER" id="PTHR12677:SF49">
    <property type="entry name" value="TVP38_TMEM64 FAMILY MEMBRANE PROTEIN"/>
    <property type="match status" value="1"/>
</dbReference>
<feature type="transmembrane region" description="Helical" evidence="6">
    <location>
        <begin position="156"/>
        <end position="179"/>
    </location>
</feature>
<gene>
    <name evidence="8" type="ORF">QYB97_02510</name>
</gene>
<evidence type="ECO:0000313" key="8">
    <source>
        <dbReference type="EMBL" id="MDN4523322.1"/>
    </source>
</evidence>
<accession>A0ABT8HSS5</accession>
<keyword evidence="2 6" id="KW-1003">Cell membrane</keyword>
<protein>
    <recommendedName>
        <fullName evidence="6">TVP38/TMEM64 family membrane protein</fullName>
    </recommendedName>
</protein>
<dbReference type="Proteomes" id="UP001172721">
    <property type="component" value="Unassembled WGS sequence"/>
</dbReference>
<dbReference type="Pfam" id="PF09335">
    <property type="entry name" value="VTT_dom"/>
    <property type="match status" value="1"/>
</dbReference>
<feature type="transmembrane region" description="Helical" evidence="6">
    <location>
        <begin position="81"/>
        <end position="108"/>
    </location>
</feature>
<keyword evidence="5 6" id="KW-0472">Membrane</keyword>
<reference evidence="8" key="1">
    <citation type="submission" date="2023-07" db="EMBL/GenBank/DDBJ databases">
        <title>Fictibacillus sp. isolated from freshwater pond.</title>
        <authorList>
            <person name="Kirdat K."/>
            <person name="Bhat A."/>
            <person name="Mourya A."/>
            <person name="Yadav A."/>
        </authorList>
    </citation>
    <scope>NUCLEOTIDE SEQUENCE</scope>
    <source>
        <strain evidence="8">NE201</strain>
    </source>
</reference>
<evidence type="ECO:0000256" key="5">
    <source>
        <dbReference type="ARBA" id="ARBA00023136"/>
    </source>
</evidence>
<comment type="caution">
    <text evidence="6">Lacks conserved residue(s) required for the propagation of feature annotation.</text>
</comment>
<keyword evidence="9" id="KW-1185">Reference proteome</keyword>
<evidence type="ECO:0000313" key="9">
    <source>
        <dbReference type="Proteomes" id="UP001172721"/>
    </source>
</evidence>
<evidence type="ECO:0000256" key="1">
    <source>
        <dbReference type="ARBA" id="ARBA00004651"/>
    </source>
</evidence>
<comment type="similarity">
    <text evidence="6">Belongs to the TVP38/TMEM64 family.</text>
</comment>